<proteinExistence type="predicted"/>
<protein>
    <submittedName>
        <fullName evidence="1">Uncharacterized protein</fullName>
    </submittedName>
</protein>
<reference evidence="1 2" key="1">
    <citation type="submission" date="2010-02" db="EMBL/GenBank/DDBJ databases">
        <authorList>
            <person name="Weinstock G."/>
            <person name="Sodergren E."/>
            <person name="Clifton S."/>
            <person name="Fulton L."/>
            <person name="Fulton B."/>
            <person name="Courtney L."/>
            <person name="Fronick C."/>
            <person name="Harrison M."/>
            <person name="Strong C."/>
            <person name="Farmer C."/>
            <person name="Delahaunty K."/>
            <person name="Markovic C."/>
            <person name="Hall O."/>
            <person name="Minx P."/>
            <person name="Tomlinson C."/>
            <person name="Mitreva M."/>
            <person name="Nelson J."/>
            <person name="Hou S."/>
            <person name="Wollam A."/>
            <person name="Pepin K.H."/>
            <person name="Johnson M."/>
            <person name="Bhonagiri V."/>
            <person name="Zhang X."/>
            <person name="Suruliraj S."/>
            <person name="Warren W."/>
            <person name="Chinwalla A."/>
            <person name="Mardis E.R."/>
            <person name="Wilson R.K."/>
        </authorList>
    </citation>
    <scope>NUCLEOTIDE SEQUENCE [LARGE SCALE GENOMIC DNA]</scope>
    <source>
        <strain evidence="1 2">DSM 20213</strain>
    </source>
</reference>
<evidence type="ECO:0000313" key="1">
    <source>
        <dbReference type="EMBL" id="EFE88075.1"/>
    </source>
</evidence>
<sequence>MGPPELQLIWKVGMHGGVIKGPTCQPPRGNTGQEATLGGRPKCKYIQNGQISRFDDVGKVQAKAEQAKHYETTLKPIYIGCIVVKQCRSEDSRCDMITS</sequence>
<name>D4BSI4_BIFBR</name>
<comment type="caution">
    <text evidence="1">The sequence shown here is derived from an EMBL/GenBank/DDBJ whole genome shotgun (WGS) entry which is preliminary data.</text>
</comment>
<dbReference type="AlphaFoldDB" id="D4BSI4"/>
<organism evidence="1 2">
    <name type="scientific">Bifidobacterium breve DSM 20213 = JCM 1192</name>
    <dbReference type="NCBI Taxonomy" id="518634"/>
    <lineage>
        <taxon>Bacteria</taxon>
        <taxon>Bacillati</taxon>
        <taxon>Actinomycetota</taxon>
        <taxon>Actinomycetes</taxon>
        <taxon>Bifidobacteriales</taxon>
        <taxon>Bifidobacteriaceae</taxon>
        <taxon>Bifidobacterium</taxon>
    </lineage>
</organism>
<dbReference type="EMBL" id="ACCG02000037">
    <property type="protein sequence ID" value="EFE88075.1"/>
    <property type="molecule type" value="Genomic_DNA"/>
</dbReference>
<gene>
    <name evidence="1" type="ORF">BIFBRE_05076</name>
</gene>
<keyword evidence="2" id="KW-1185">Reference proteome</keyword>
<evidence type="ECO:0000313" key="2">
    <source>
        <dbReference type="Proteomes" id="UP000003191"/>
    </source>
</evidence>
<accession>D4BSI4</accession>
<dbReference type="Proteomes" id="UP000003191">
    <property type="component" value="Unassembled WGS sequence"/>
</dbReference>
<dbReference type="HOGENOM" id="CLU_2314694_0_0_11"/>